<dbReference type="PANTHER" id="PTHR30244">
    <property type="entry name" value="TRANSAMINASE"/>
    <property type="match status" value="1"/>
</dbReference>
<dbReference type="InterPro" id="IPR015424">
    <property type="entry name" value="PyrdxlP-dep_Trfase"/>
</dbReference>
<dbReference type="EMBL" id="CAESAE010000003">
    <property type="protein sequence ID" value="CAB4335441.1"/>
    <property type="molecule type" value="Genomic_DNA"/>
</dbReference>
<protein>
    <submittedName>
        <fullName evidence="4">Unannotated protein</fullName>
    </submittedName>
</protein>
<dbReference type="InterPro" id="IPR000653">
    <property type="entry name" value="DegT/StrS_aminotransferase"/>
</dbReference>
<evidence type="ECO:0000313" key="8">
    <source>
        <dbReference type="EMBL" id="CAB4968417.1"/>
    </source>
</evidence>
<dbReference type="AlphaFoldDB" id="A0A6J6W6J5"/>
<dbReference type="EMBL" id="CAEZYM010000001">
    <property type="protein sequence ID" value="CAB4716379.1"/>
    <property type="molecule type" value="Genomic_DNA"/>
</dbReference>
<dbReference type="PANTHER" id="PTHR30244:SF34">
    <property type="entry name" value="DTDP-4-AMINO-4,6-DIDEOXYGALACTOSE TRANSAMINASE"/>
    <property type="match status" value="1"/>
</dbReference>
<reference evidence="4" key="1">
    <citation type="submission" date="2020-05" db="EMBL/GenBank/DDBJ databases">
        <authorList>
            <person name="Chiriac C."/>
            <person name="Salcher M."/>
            <person name="Ghai R."/>
            <person name="Kavagutti S V."/>
        </authorList>
    </citation>
    <scope>NUCLEOTIDE SEQUENCE</scope>
</reference>
<dbReference type="GO" id="GO:0008483">
    <property type="term" value="F:transaminase activity"/>
    <property type="evidence" value="ECO:0007669"/>
    <property type="project" value="TreeGrafter"/>
</dbReference>
<dbReference type="InterPro" id="IPR015422">
    <property type="entry name" value="PyrdxlP-dep_Trfase_small"/>
</dbReference>
<evidence type="ECO:0000313" key="6">
    <source>
        <dbReference type="EMBL" id="CAB4855508.1"/>
    </source>
</evidence>
<dbReference type="PIRSF" id="PIRSF000390">
    <property type="entry name" value="PLP_StrS"/>
    <property type="match status" value="1"/>
</dbReference>
<evidence type="ECO:0000313" key="5">
    <source>
        <dbReference type="EMBL" id="CAB4825999.1"/>
    </source>
</evidence>
<dbReference type="SUPFAM" id="SSF53383">
    <property type="entry name" value="PLP-dependent transferases"/>
    <property type="match status" value="1"/>
</dbReference>
<dbReference type="EMBL" id="CAFBOC010000001">
    <property type="protein sequence ID" value="CAB4968417.1"/>
    <property type="molecule type" value="Genomic_DNA"/>
</dbReference>
<dbReference type="InterPro" id="IPR015421">
    <property type="entry name" value="PyrdxlP-dep_Trfase_major"/>
</dbReference>
<evidence type="ECO:0000313" key="1">
    <source>
        <dbReference type="EMBL" id="CAB4335441.1"/>
    </source>
</evidence>
<evidence type="ECO:0000313" key="7">
    <source>
        <dbReference type="EMBL" id="CAB4934356.1"/>
    </source>
</evidence>
<evidence type="ECO:0000313" key="9">
    <source>
        <dbReference type="EMBL" id="CAB5072262.1"/>
    </source>
</evidence>
<accession>A0A6J6W6J5</accession>
<sequence>MIQVFQPRLGEDELAAISGVFERNWPGRGQEVDSFEKEFAGFLGVLPQNVLTTNSCTEAMFQILNLVAKAGDEVILPTISFVGAANAIVGQGMKAVFCDVDSKTGNATLERIKAVVTPKTKAILIQHFGGLPAEIHKIASWASEREIVLIEDAAGAMGSVYQDQPCGTFGDFGVWSLDAMKMVVAGDGGVIFAKSTEKAAALRERMYMGLSNVSGASSAGQQKRWWEFDVSYPGRRSIMNDISAAIARVQLRKLNENLKIRKRNAELYFKLLKDVPSIGMPLEDFTDNLSHYFFPVSVPASKRDDLAEYLNDHGIYTTFRYFPLNRVPLYGAQNLEFLNSDEFAATTLLLPQHVGLVIEDVEFVAGVVVQAMSGGIQ</sequence>
<proteinExistence type="predicted"/>
<dbReference type="EMBL" id="CAFBQX010000003">
    <property type="protein sequence ID" value="CAB5072262.1"/>
    <property type="molecule type" value="Genomic_DNA"/>
</dbReference>
<name>A0A6J6W6J5_9ZZZZ</name>
<dbReference type="Pfam" id="PF01041">
    <property type="entry name" value="DegT_DnrJ_EryC1"/>
    <property type="match status" value="1"/>
</dbReference>
<evidence type="ECO:0000313" key="2">
    <source>
        <dbReference type="EMBL" id="CAB4692697.1"/>
    </source>
</evidence>
<dbReference type="GO" id="GO:0030170">
    <property type="term" value="F:pyridoxal phosphate binding"/>
    <property type="evidence" value="ECO:0007669"/>
    <property type="project" value="TreeGrafter"/>
</dbReference>
<dbReference type="EMBL" id="CAFBNH010000001">
    <property type="protein sequence ID" value="CAB4934356.1"/>
    <property type="molecule type" value="Genomic_DNA"/>
</dbReference>
<dbReference type="Gene3D" id="3.90.1150.10">
    <property type="entry name" value="Aspartate Aminotransferase, domain 1"/>
    <property type="match status" value="1"/>
</dbReference>
<organism evidence="4">
    <name type="scientific">freshwater metagenome</name>
    <dbReference type="NCBI Taxonomy" id="449393"/>
    <lineage>
        <taxon>unclassified sequences</taxon>
        <taxon>metagenomes</taxon>
        <taxon>ecological metagenomes</taxon>
    </lineage>
</organism>
<dbReference type="EMBL" id="CAEZZW010000003">
    <property type="protein sequence ID" value="CAB4778976.1"/>
    <property type="molecule type" value="Genomic_DNA"/>
</dbReference>
<dbReference type="GO" id="GO:0000271">
    <property type="term" value="P:polysaccharide biosynthetic process"/>
    <property type="evidence" value="ECO:0007669"/>
    <property type="project" value="TreeGrafter"/>
</dbReference>
<evidence type="ECO:0000313" key="3">
    <source>
        <dbReference type="EMBL" id="CAB4716379.1"/>
    </source>
</evidence>
<dbReference type="Gene3D" id="3.40.640.10">
    <property type="entry name" value="Type I PLP-dependent aspartate aminotransferase-like (Major domain)"/>
    <property type="match status" value="1"/>
</dbReference>
<gene>
    <name evidence="2" type="ORF">UFOPK2510_00804</name>
    <name evidence="3" type="ORF">UFOPK2718_00156</name>
    <name evidence="4" type="ORF">UFOPK2936_00748</name>
    <name evidence="5" type="ORF">UFOPK3174_00544</name>
    <name evidence="6" type="ORF">UFOPK3328_00079</name>
    <name evidence="7" type="ORF">UFOPK3779_00079</name>
    <name evidence="8" type="ORF">UFOPK3913_00105</name>
    <name evidence="1" type="ORF">UFOPK4107_00560</name>
    <name evidence="9" type="ORF">UFOPK4403_00748</name>
</gene>
<evidence type="ECO:0000313" key="4">
    <source>
        <dbReference type="EMBL" id="CAB4778976.1"/>
    </source>
</evidence>
<dbReference type="EMBL" id="CAEZXO010000004">
    <property type="protein sequence ID" value="CAB4692697.1"/>
    <property type="molecule type" value="Genomic_DNA"/>
</dbReference>
<dbReference type="CDD" id="cd00616">
    <property type="entry name" value="AHBA_syn"/>
    <property type="match status" value="1"/>
</dbReference>
<dbReference type="EMBL" id="CAFBLD010000001">
    <property type="protein sequence ID" value="CAB4855508.1"/>
    <property type="molecule type" value="Genomic_DNA"/>
</dbReference>
<dbReference type="EMBL" id="CAFABH010000007">
    <property type="protein sequence ID" value="CAB4825999.1"/>
    <property type="molecule type" value="Genomic_DNA"/>
</dbReference>